<name>A0ABQ0JHM2_9VIBR</name>
<dbReference type="GO" id="GO:0004222">
    <property type="term" value="F:metalloendopeptidase activity"/>
    <property type="evidence" value="ECO:0007669"/>
    <property type="project" value="UniProtKB-EC"/>
</dbReference>
<evidence type="ECO:0000259" key="3">
    <source>
        <dbReference type="Pfam" id="PF22456"/>
    </source>
</evidence>
<reference evidence="5" key="1">
    <citation type="submission" date="2014-09" db="EMBL/GenBank/DDBJ databases">
        <title>Vibrio variabilis JCM 19239. (C206) whole genome shotgun sequence.</title>
        <authorList>
            <person name="Sawabe T."/>
            <person name="Meirelles P."/>
            <person name="Nakanishi M."/>
            <person name="Sayaka M."/>
            <person name="Hattori M."/>
            <person name="Ohkuma M."/>
        </authorList>
    </citation>
    <scope>NUCLEOTIDE SEQUENCE [LARGE SCALE GENOMIC DNA]</scope>
    <source>
        <strain evidence="5">JCM 19239</strain>
    </source>
</reference>
<comment type="caution">
    <text evidence="4">The sequence shown here is derived from an EMBL/GenBank/DDBJ whole genome shotgun (WGS) entry which is preliminary data.</text>
</comment>
<accession>A0ABQ0JHM2</accession>
<organism evidence="4 5">
    <name type="scientific">Vibrio variabilis</name>
    <dbReference type="NCBI Taxonomy" id="990271"/>
    <lineage>
        <taxon>Bacteria</taxon>
        <taxon>Pseudomonadati</taxon>
        <taxon>Pseudomonadota</taxon>
        <taxon>Gammaproteobacteria</taxon>
        <taxon>Vibrionales</taxon>
        <taxon>Vibrionaceae</taxon>
        <taxon>Vibrio</taxon>
    </lineage>
</organism>
<evidence type="ECO:0000256" key="1">
    <source>
        <dbReference type="ARBA" id="ARBA00022723"/>
    </source>
</evidence>
<proteinExistence type="predicted"/>
<dbReference type="EC" id="3.4.24.55" evidence="4"/>
<dbReference type="InterPro" id="IPR032632">
    <property type="entry name" value="Peptidase_M16_M"/>
</dbReference>
<evidence type="ECO:0000313" key="5">
    <source>
        <dbReference type="Proteomes" id="UP000029223"/>
    </source>
</evidence>
<dbReference type="Gene3D" id="3.30.830.10">
    <property type="entry name" value="Metalloenzyme, LuxS/M16 peptidase-like"/>
    <property type="match status" value="2"/>
</dbReference>
<feature type="domain" description="Peptidase M16 middle/third" evidence="2">
    <location>
        <begin position="3"/>
        <end position="78"/>
    </location>
</feature>
<keyword evidence="1" id="KW-0479">Metal-binding</keyword>
<dbReference type="PANTHER" id="PTHR43690">
    <property type="entry name" value="NARDILYSIN"/>
    <property type="match status" value="1"/>
</dbReference>
<protein>
    <submittedName>
        <fullName evidence="4">Protease III</fullName>
        <ecNumber evidence="4">3.4.24.55</ecNumber>
    </submittedName>
</protein>
<dbReference type="GO" id="GO:0006508">
    <property type="term" value="P:proteolysis"/>
    <property type="evidence" value="ECO:0007669"/>
    <property type="project" value="UniProtKB-KW"/>
</dbReference>
<sequence length="360" mass="41012">MAVTLSISGFSKKQPQLLEMILKRFATREFNPARFESIKAQMMRGWRNSAKDRPISQLFNAMTGILQPNNPPNPVLLEALETISVDELPSFVQAILSELHIDMFVYGDWHKQGAHDIATTLKDALRIHNQKYEESLRPLVMLGRSGSFQKEVDCDQDDSAIVVYYQCEDINPRSIALYSLANHLMSATFFHEIRTKQQLGYMVGTGNMPLNRHPGIVLYVQSPKAAPADLIRSIDEFLNAVYMVLLELNDYQWHSSKKGLWNQISTPDTTLRGRAQRLWVAIGNKDTSFSQREKVLEELKSLTRADMIRFVVNELKPRTANRLIMHSQGKAHVDTAKLELGREIGSIEEFQLRPKDTDLG</sequence>
<dbReference type="InterPro" id="IPR054734">
    <property type="entry name" value="PqqF-like_C_4"/>
</dbReference>
<keyword evidence="5" id="KW-1185">Reference proteome</keyword>
<keyword evidence="4" id="KW-0645">Protease</keyword>
<dbReference type="Proteomes" id="UP000029223">
    <property type="component" value="Unassembled WGS sequence"/>
</dbReference>
<evidence type="ECO:0000259" key="2">
    <source>
        <dbReference type="Pfam" id="PF16187"/>
    </source>
</evidence>
<feature type="domain" description="Coenzyme PQQ synthesis protein F-like C-terminal lobe" evidence="3">
    <location>
        <begin position="180"/>
        <end position="279"/>
    </location>
</feature>
<dbReference type="InterPro" id="IPR050626">
    <property type="entry name" value="Peptidase_M16"/>
</dbReference>
<dbReference type="SUPFAM" id="SSF63411">
    <property type="entry name" value="LuxS/MPP-like metallohydrolase"/>
    <property type="match status" value="2"/>
</dbReference>
<dbReference type="EMBL" id="BBMS01000040">
    <property type="protein sequence ID" value="GAL28261.1"/>
    <property type="molecule type" value="Genomic_DNA"/>
</dbReference>
<gene>
    <name evidence="4" type="ORF">JCM19239_4426</name>
</gene>
<dbReference type="InterPro" id="IPR011249">
    <property type="entry name" value="Metalloenz_LuxS/M16"/>
</dbReference>
<dbReference type="Pfam" id="PF22456">
    <property type="entry name" value="PqqF-like_C_4"/>
    <property type="match status" value="1"/>
</dbReference>
<keyword evidence="4" id="KW-0378">Hydrolase</keyword>
<evidence type="ECO:0000313" key="4">
    <source>
        <dbReference type="EMBL" id="GAL28261.1"/>
    </source>
</evidence>
<dbReference type="PANTHER" id="PTHR43690:SF18">
    <property type="entry name" value="INSULIN-DEGRADING ENZYME-RELATED"/>
    <property type="match status" value="1"/>
</dbReference>
<dbReference type="Pfam" id="PF16187">
    <property type="entry name" value="Peptidase_M16_M"/>
    <property type="match status" value="1"/>
</dbReference>